<evidence type="ECO:0000313" key="8">
    <source>
        <dbReference type="EMBL" id="MDO3722659.1"/>
    </source>
</evidence>
<dbReference type="Gene3D" id="1.10.10.10">
    <property type="entry name" value="Winged helix-like DNA-binding domain superfamily/Winged helix DNA-binding domain"/>
    <property type="match status" value="1"/>
</dbReference>
<name>A0ABT8W335_9GAMM</name>
<evidence type="ECO:0000256" key="2">
    <source>
        <dbReference type="ARBA" id="ARBA00023012"/>
    </source>
</evidence>
<dbReference type="Gene3D" id="6.10.250.690">
    <property type="match status" value="1"/>
</dbReference>
<dbReference type="InterPro" id="IPR011006">
    <property type="entry name" value="CheY-like_superfamily"/>
</dbReference>
<protein>
    <submittedName>
        <fullName evidence="8">Response regulator transcription factor</fullName>
    </submittedName>
</protein>
<keyword evidence="9" id="KW-1185">Reference proteome</keyword>
<evidence type="ECO:0000256" key="5">
    <source>
        <dbReference type="PROSITE-ProRule" id="PRU01091"/>
    </source>
</evidence>
<dbReference type="Pfam" id="PF00072">
    <property type="entry name" value="Response_reg"/>
    <property type="match status" value="1"/>
</dbReference>
<sequence>MIVPATTPRSRYMRIALLEDEHEQAQRVQMILGERGHHCDSFPTGQAFLSAVLHRSYDLLILDWQIPDMTGIDVLENVRGQLNWSIPVVFLTQRDSEQDIVRALDAGADDFLAKPARAAELVARINALARRSNPDADKEVLYYGPFEVNTQQRTIALHGEELTLTDKDFDLTLFLFQNQGRLLTREMLLERVWGLTRDINTRTVDTHMSRLRRRLGLNPENGFRIKTIYQRGYRLEAINPADAEVIEEPLNPSQAANG</sequence>
<evidence type="ECO:0000256" key="4">
    <source>
        <dbReference type="PROSITE-ProRule" id="PRU00169"/>
    </source>
</evidence>
<dbReference type="PANTHER" id="PTHR48111:SF40">
    <property type="entry name" value="PHOSPHATE REGULON TRANSCRIPTIONAL REGULATORY PROTEIN PHOB"/>
    <property type="match status" value="1"/>
</dbReference>
<dbReference type="PANTHER" id="PTHR48111">
    <property type="entry name" value="REGULATOR OF RPOS"/>
    <property type="match status" value="1"/>
</dbReference>
<feature type="domain" description="Response regulatory" evidence="6">
    <location>
        <begin position="14"/>
        <end position="129"/>
    </location>
</feature>
<dbReference type="SUPFAM" id="SSF46894">
    <property type="entry name" value="C-terminal effector domain of the bipartite response regulators"/>
    <property type="match status" value="1"/>
</dbReference>
<dbReference type="InterPro" id="IPR001867">
    <property type="entry name" value="OmpR/PhoB-type_DNA-bd"/>
</dbReference>
<evidence type="ECO:0000256" key="1">
    <source>
        <dbReference type="ARBA" id="ARBA00022553"/>
    </source>
</evidence>
<feature type="domain" description="OmpR/PhoB-type" evidence="7">
    <location>
        <begin position="138"/>
        <end position="237"/>
    </location>
</feature>
<feature type="modified residue" description="4-aspartylphosphate" evidence="4">
    <location>
        <position position="63"/>
    </location>
</feature>
<organism evidence="8 9">
    <name type="scientific">Marinobacter suaedae</name>
    <dbReference type="NCBI Taxonomy" id="3057675"/>
    <lineage>
        <taxon>Bacteria</taxon>
        <taxon>Pseudomonadati</taxon>
        <taxon>Pseudomonadota</taxon>
        <taxon>Gammaproteobacteria</taxon>
        <taxon>Pseudomonadales</taxon>
        <taxon>Marinobacteraceae</taxon>
        <taxon>Marinobacter</taxon>
    </lineage>
</organism>
<dbReference type="InterPro" id="IPR001789">
    <property type="entry name" value="Sig_transdc_resp-reg_receiver"/>
</dbReference>
<dbReference type="Gene3D" id="3.40.50.2300">
    <property type="match status" value="1"/>
</dbReference>
<gene>
    <name evidence="8" type="ORF">QVZ43_13110</name>
</gene>
<evidence type="ECO:0000259" key="6">
    <source>
        <dbReference type="PROSITE" id="PS50110"/>
    </source>
</evidence>
<dbReference type="Pfam" id="PF00486">
    <property type="entry name" value="Trans_reg_C"/>
    <property type="match status" value="1"/>
</dbReference>
<dbReference type="InterPro" id="IPR016032">
    <property type="entry name" value="Sig_transdc_resp-reg_C-effctor"/>
</dbReference>
<dbReference type="SMART" id="SM00862">
    <property type="entry name" value="Trans_reg_C"/>
    <property type="match status" value="1"/>
</dbReference>
<dbReference type="PROSITE" id="PS50110">
    <property type="entry name" value="RESPONSE_REGULATORY"/>
    <property type="match status" value="1"/>
</dbReference>
<keyword evidence="2" id="KW-0902">Two-component regulatory system</keyword>
<dbReference type="Proteomes" id="UP001168640">
    <property type="component" value="Unassembled WGS sequence"/>
</dbReference>
<keyword evidence="1 4" id="KW-0597">Phosphoprotein</keyword>
<dbReference type="PROSITE" id="PS51755">
    <property type="entry name" value="OMPR_PHOB"/>
    <property type="match status" value="1"/>
</dbReference>
<feature type="DNA-binding region" description="OmpR/PhoB-type" evidence="5">
    <location>
        <begin position="138"/>
        <end position="237"/>
    </location>
</feature>
<comment type="caution">
    <text evidence="8">The sequence shown here is derived from an EMBL/GenBank/DDBJ whole genome shotgun (WGS) entry which is preliminary data.</text>
</comment>
<accession>A0ABT8W335</accession>
<dbReference type="InterPro" id="IPR039420">
    <property type="entry name" value="WalR-like"/>
</dbReference>
<evidence type="ECO:0000313" key="9">
    <source>
        <dbReference type="Proteomes" id="UP001168640"/>
    </source>
</evidence>
<reference evidence="8" key="1">
    <citation type="submission" date="2023-07" db="EMBL/GenBank/DDBJ databases">
        <title>Marinobacter sp. chi1 genome sequencing and assembly.</title>
        <authorList>
            <person name="Park S."/>
        </authorList>
    </citation>
    <scope>NUCLEOTIDE SEQUENCE</scope>
    <source>
        <strain evidence="8">Chi1</strain>
    </source>
</reference>
<dbReference type="SMART" id="SM00448">
    <property type="entry name" value="REC"/>
    <property type="match status" value="1"/>
</dbReference>
<dbReference type="InterPro" id="IPR036388">
    <property type="entry name" value="WH-like_DNA-bd_sf"/>
</dbReference>
<proteinExistence type="predicted"/>
<keyword evidence="3 5" id="KW-0238">DNA-binding</keyword>
<dbReference type="EMBL" id="JAUMIS010000002">
    <property type="protein sequence ID" value="MDO3722659.1"/>
    <property type="molecule type" value="Genomic_DNA"/>
</dbReference>
<evidence type="ECO:0000259" key="7">
    <source>
        <dbReference type="PROSITE" id="PS51755"/>
    </source>
</evidence>
<dbReference type="CDD" id="cd00383">
    <property type="entry name" value="trans_reg_C"/>
    <property type="match status" value="1"/>
</dbReference>
<evidence type="ECO:0000256" key="3">
    <source>
        <dbReference type="ARBA" id="ARBA00023125"/>
    </source>
</evidence>
<dbReference type="SUPFAM" id="SSF52172">
    <property type="entry name" value="CheY-like"/>
    <property type="match status" value="1"/>
</dbReference>